<keyword evidence="2" id="KW-1185">Reference proteome</keyword>
<gene>
    <name evidence="1" type="ORF">R1flu_025736</name>
</gene>
<accession>A0ABD1XYL2</accession>
<organism evidence="1 2">
    <name type="scientific">Riccia fluitans</name>
    <dbReference type="NCBI Taxonomy" id="41844"/>
    <lineage>
        <taxon>Eukaryota</taxon>
        <taxon>Viridiplantae</taxon>
        <taxon>Streptophyta</taxon>
        <taxon>Embryophyta</taxon>
        <taxon>Marchantiophyta</taxon>
        <taxon>Marchantiopsida</taxon>
        <taxon>Marchantiidae</taxon>
        <taxon>Marchantiales</taxon>
        <taxon>Ricciaceae</taxon>
        <taxon>Riccia</taxon>
    </lineage>
</organism>
<comment type="caution">
    <text evidence="1">The sequence shown here is derived from an EMBL/GenBank/DDBJ whole genome shotgun (WGS) entry which is preliminary data.</text>
</comment>
<dbReference type="EMBL" id="JBHFFA010000007">
    <property type="protein sequence ID" value="KAL2614044.1"/>
    <property type="molecule type" value="Genomic_DNA"/>
</dbReference>
<evidence type="ECO:0000313" key="2">
    <source>
        <dbReference type="Proteomes" id="UP001605036"/>
    </source>
</evidence>
<reference evidence="1 2" key="1">
    <citation type="submission" date="2024-09" db="EMBL/GenBank/DDBJ databases">
        <title>Chromosome-scale assembly of Riccia fluitans.</title>
        <authorList>
            <person name="Paukszto L."/>
            <person name="Sawicki J."/>
            <person name="Karawczyk K."/>
            <person name="Piernik-Szablinska J."/>
            <person name="Szczecinska M."/>
            <person name="Mazdziarz M."/>
        </authorList>
    </citation>
    <scope>NUCLEOTIDE SEQUENCE [LARGE SCALE GENOMIC DNA]</scope>
    <source>
        <strain evidence="1">Rf_01</strain>
        <tissue evidence="1">Aerial parts of the thallus</tissue>
    </source>
</reference>
<proteinExistence type="predicted"/>
<evidence type="ECO:0000313" key="1">
    <source>
        <dbReference type="EMBL" id="KAL2614044.1"/>
    </source>
</evidence>
<name>A0ABD1XYL2_9MARC</name>
<dbReference type="Proteomes" id="UP001605036">
    <property type="component" value="Unassembled WGS sequence"/>
</dbReference>
<protein>
    <submittedName>
        <fullName evidence="1">Uncharacterized protein</fullName>
    </submittedName>
</protein>
<dbReference type="AlphaFoldDB" id="A0ABD1XYL2"/>
<sequence length="78" mass="8660">MDGRNIVIDFRASSSFSQFGVALDASCGWQGLHRDNVNESQFDLNTETVPFNQAPSSIEFGQILEDDNFDINRVHPAA</sequence>